<accession>A0A7R9L4B6</accession>
<dbReference type="Proteomes" id="UP000759131">
    <property type="component" value="Unassembled WGS sequence"/>
</dbReference>
<organism evidence="1">
    <name type="scientific">Medioppia subpectinata</name>
    <dbReference type="NCBI Taxonomy" id="1979941"/>
    <lineage>
        <taxon>Eukaryota</taxon>
        <taxon>Metazoa</taxon>
        <taxon>Ecdysozoa</taxon>
        <taxon>Arthropoda</taxon>
        <taxon>Chelicerata</taxon>
        <taxon>Arachnida</taxon>
        <taxon>Acari</taxon>
        <taxon>Acariformes</taxon>
        <taxon>Sarcoptiformes</taxon>
        <taxon>Oribatida</taxon>
        <taxon>Brachypylina</taxon>
        <taxon>Oppioidea</taxon>
        <taxon>Oppiidae</taxon>
        <taxon>Medioppia</taxon>
    </lineage>
</organism>
<keyword evidence="2" id="KW-1185">Reference proteome</keyword>
<protein>
    <submittedName>
        <fullName evidence="1">Uncharacterized protein</fullName>
    </submittedName>
</protein>
<dbReference type="AlphaFoldDB" id="A0A7R9L4B6"/>
<name>A0A7R9L4B6_9ACAR</name>
<gene>
    <name evidence="1" type="ORF">OSB1V03_LOCUS15048</name>
</gene>
<evidence type="ECO:0000313" key="2">
    <source>
        <dbReference type="Proteomes" id="UP000759131"/>
    </source>
</evidence>
<sequence>MADTSGPLNFGPDCQIADKTSPLFAFMRNILFDIALRPDATALNPHAYDQLADKWDPNGPEVPTYYHSIHRELSCLKWLTDRSVSPFDMMLMFLTPASVLRGRQLRSRLTGTTIV</sequence>
<dbReference type="EMBL" id="OC869636">
    <property type="protein sequence ID" value="CAD7634652.1"/>
    <property type="molecule type" value="Genomic_DNA"/>
</dbReference>
<dbReference type="EMBL" id="CAJPIZ010015061">
    <property type="protein sequence ID" value="CAG2115082.1"/>
    <property type="molecule type" value="Genomic_DNA"/>
</dbReference>
<evidence type="ECO:0000313" key="1">
    <source>
        <dbReference type="EMBL" id="CAD7634652.1"/>
    </source>
</evidence>
<proteinExistence type="predicted"/>
<reference evidence="1" key="1">
    <citation type="submission" date="2020-11" db="EMBL/GenBank/DDBJ databases">
        <authorList>
            <person name="Tran Van P."/>
        </authorList>
    </citation>
    <scope>NUCLEOTIDE SEQUENCE</scope>
</reference>